<dbReference type="PANTHER" id="PTHR43646">
    <property type="entry name" value="GLYCOSYLTRANSFERASE"/>
    <property type="match status" value="1"/>
</dbReference>
<evidence type="ECO:0000313" key="2">
    <source>
        <dbReference type="EMBL" id="AFY96577.1"/>
    </source>
</evidence>
<gene>
    <name evidence="2" type="ORF">Cha6605_5720</name>
</gene>
<dbReference type="STRING" id="1173020.Cha6605_5720"/>
<dbReference type="Proteomes" id="UP000010366">
    <property type="component" value="Chromosome"/>
</dbReference>
<reference evidence="2 3" key="1">
    <citation type="submission" date="2012-05" db="EMBL/GenBank/DDBJ databases">
        <title>Finished chromosome of genome of Chamaesiphon sp. PCC 6605.</title>
        <authorList>
            <consortium name="US DOE Joint Genome Institute"/>
            <person name="Gugger M."/>
            <person name="Coursin T."/>
            <person name="Rippka R."/>
            <person name="Tandeau De Marsac N."/>
            <person name="Huntemann M."/>
            <person name="Wei C.-L."/>
            <person name="Han J."/>
            <person name="Detter J.C."/>
            <person name="Han C."/>
            <person name="Tapia R."/>
            <person name="Chen A."/>
            <person name="Kyrpides N."/>
            <person name="Mavromatis K."/>
            <person name="Markowitz V."/>
            <person name="Szeto E."/>
            <person name="Ivanova N."/>
            <person name="Pagani I."/>
            <person name="Pati A."/>
            <person name="Goodwin L."/>
            <person name="Nordberg H.P."/>
            <person name="Cantor M.N."/>
            <person name="Hua S.X."/>
            <person name="Woyke T."/>
            <person name="Kerfeld C.A."/>
        </authorList>
    </citation>
    <scope>NUCLEOTIDE SEQUENCE [LARGE SCALE GENOMIC DNA]</scope>
    <source>
        <strain evidence="3">ATCC 27169 / PCC 6605</strain>
    </source>
</reference>
<dbReference type="Gene3D" id="3.90.550.10">
    <property type="entry name" value="Spore Coat Polysaccharide Biosynthesis Protein SpsA, Chain A"/>
    <property type="match status" value="1"/>
</dbReference>
<dbReference type="InterPro" id="IPR029044">
    <property type="entry name" value="Nucleotide-diphossugar_trans"/>
</dbReference>
<name>K9UN93_CHAP6</name>
<feature type="domain" description="Glycosyltransferase 2-like" evidence="1">
    <location>
        <begin position="48"/>
        <end position="210"/>
    </location>
</feature>
<evidence type="ECO:0000313" key="3">
    <source>
        <dbReference type="Proteomes" id="UP000010366"/>
    </source>
</evidence>
<keyword evidence="2" id="KW-0808">Transferase</keyword>
<sequence length="344" mass="38629">MANLPPKNGLNSAPPSEIDCPLANLTVGIIQNPQSQIQMAHIQSPFVSVIIPVFNDVERLKICLTALDRQTYPQHLYETIVVDNGSDREFDIAGVVAGFRAIATVEQTPGSYAARNHGISIATGSIIAFTDADCIPSQNWIEQGVKHLLSSPNCGLVAGKIEIFCKDPDRPTAVELYEYLTAFPQQKLVEQHHFGATANMFTFREIFEKVGRFNSSLKSRGDLEWGQRVHTSGYRQIYAADVCVKHPARYSFDELYLRTIRMAGGQYDLINLVAASALKQNFLYLNSVIADLIPPVMFIMMIWKDDRLKNYYQKIQVSRAIIFVRYVSGREKIRLKFGGTSARY</sequence>
<evidence type="ECO:0000259" key="1">
    <source>
        <dbReference type="Pfam" id="PF00535"/>
    </source>
</evidence>
<dbReference type="EMBL" id="CP003600">
    <property type="protein sequence ID" value="AFY96577.1"/>
    <property type="molecule type" value="Genomic_DNA"/>
</dbReference>
<dbReference type="KEGG" id="cmp:Cha6605_5720"/>
<dbReference type="CDD" id="cd00761">
    <property type="entry name" value="Glyco_tranf_GTA_type"/>
    <property type="match status" value="1"/>
</dbReference>
<dbReference type="SUPFAM" id="SSF53448">
    <property type="entry name" value="Nucleotide-diphospho-sugar transferases"/>
    <property type="match status" value="1"/>
</dbReference>
<dbReference type="eggNOG" id="COG1215">
    <property type="taxonomic scope" value="Bacteria"/>
</dbReference>
<dbReference type="HOGENOM" id="CLU_025996_19_6_3"/>
<proteinExistence type="predicted"/>
<dbReference type="InterPro" id="IPR001173">
    <property type="entry name" value="Glyco_trans_2-like"/>
</dbReference>
<dbReference type="Pfam" id="PF00535">
    <property type="entry name" value="Glycos_transf_2"/>
    <property type="match status" value="1"/>
</dbReference>
<dbReference type="AlphaFoldDB" id="K9UN93"/>
<dbReference type="GO" id="GO:0016740">
    <property type="term" value="F:transferase activity"/>
    <property type="evidence" value="ECO:0007669"/>
    <property type="project" value="UniProtKB-KW"/>
</dbReference>
<organism evidence="2 3">
    <name type="scientific">Chamaesiphon minutus (strain ATCC 27169 / PCC 6605)</name>
    <dbReference type="NCBI Taxonomy" id="1173020"/>
    <lineage>
        <taxon>Bacteria</taxon>
        <taxon>Bacillati</taxon>
        <taxon>Cyanobacteriota</taxon>
        <taxon>Cyanophyceae</taxon>
        <taxon>Gomontiellales</taxon>
        <taxon>Chamaesiphonaceae</taxon>
        <taxon>Chamaesiphon</taxon>
    </lineage>
</organism>
<keyword evidence="3" id="KW-1185">Reference proteome</keyword>
<accession>K9UN93</accession>
<protein>
    <submittedName>
        <fullName evidence="2">Glycosyl transferase</fullName>
    </submittedName>
</protein>
<dbReference type="PANTHER" id="PTHR43646:SF6">
    <property type="entry name" value="PRE-MYCOFACTOCIN GLYCOSYLTRANSFERASE"/>
    <property type="match status" value="1"/>
</dbReference>